<evidence type="ECO:0000256" key="1">
    <source>
        <dbReference type="SAM" id="Phobius"/>
    </source>
</evidence>
<dbReference type="AlphaFoldDB" id="B7NAF4"/>
<gene>
    <name evidence="2" type="ordered locus">ECUMN_0998</name>
</gene>
<reference evidence="3" key="1">
    <citation type="journal article" date="2009" name="PLoS Genet.">
        <title>Organised genome dynamics in the Escherichia coli species results in highly diverse adaptive paths.</title>
        <authorList>
            <person name="Touchon M."/>
            <person name="Hoede C."/>
            <person name="Tenaillon O."/>
            <person name="Barbe V."/>
            <person name="Baeriswyl S."/>
            <person name="Bidet P."/>
            <person name="Bingen E."/>
            <person name="Bonacorsi S."/>
            <person name="Bouchier C."/>
            <person name="Bouvet O."/>
            <person name="Calteau A."/>
            <person name="Chiapello H."/>
            <person name="Clermont O."/>
            <person name="Cruveiller S."/>
            <person name="Danchin A."/>
            <person name="Diard M."/>
            <person name="Dossat C."/>
            <person name="Karoui M.E."/>
            <person name="Frapy E."/>
            <person name="Garry L."/>
            <person name="Ghigo J.M."/>
            <person name="Gilles A.M."/>
            <person name="Johnson J."/>
            <person name="Le Bouguenec C."/>
            <person name="Lescat M."/>
            <person name="Mangenot S."/>
            <person name="Martinez-Jehanne V."/>
            <person name="Matic I."/>
            <person name="Nassif X."/>
            <person name="Oztas S."/>
            <person name="Petit M.A."/>
            <person name="Pichon C."/>
            <person name="Rouy Z."/>
            <person name="Ruf C.S."/>
            <person name="Schneider D."/>
            <person name="Tourret J."/>
            <person name="Vacherie B."/>
            <person name="Vallenet D."/>
            <person name="Medigue C."/>
            <person name="Rocha E.P.C."/>
            <person name="Denamur E."/>
        </authorList>
    </citation>
    <scope>NUCLEOTIDE SEQUENCE [LARGE SCALE GENOMIC DNA]</scope>
    <source>
        <strain evidence="3">UMN026 / ExPEC</strain>
    </source>
</reference>
<protein>
    <submittedName>
        <fullName evidence="2">Uncharacterized protein</fullName>
    </submittedName>
</protein>
<feature type="transmembrane region" description="Helical" evidence="1">
    <location>
        <begin position="77"/>
        <end position="101"/>
    </location>
</feature>
<dbReference type="Pfam" id="PF19865">
    <property type="entry name" value="DUF6338"/>
    <property type="match status" value="1"/>
</dbReference>
<evidence type="ECO:0000313" key="3">
    <source>
        <dbReference type="Proteomes" id="UP000007097"/>
    </source>
</evidence>
<feature type="transmembrane region" description="Helical" evidence="1">
    <location>
        <begin position="13"/>
        <end position="33"/>
    </location>
</feature>
<dbReference type="InterPro" id="IPR045919">
    <property type="entry name" value="DUF6338"/>
</dbReference>
<dbReference type="HOGENOM" id="CLU_108826_0_0_6"/>
<dbReference type="STRING" id="585056.ECUMN_0998"/>
<dbReference type="Proteomes" id="UP000007097">
    <property type="component" value="Chromosome"/>
</dbReference>
<dbReference type="EMBL" id="CU928163">
    <property type="protein sequence ID" value="CAR12207.1"/>
    <property type="molecule type" value="Genomic_DNA"/>
</dbReference>
<organism evidence="2 3">
    <name type="scientific">Escherichia coli O17:K52:H18 (strain UMN026 / ExPEC)</name>
    <dbReference type="NCBI Taxonomy" id="585056"/>
    <lineage>
        <taxon>Bacteria</taxon>
        <taxon>Pseudomonadati</taxon>
        <taxon>Pseudomonadota</taxon>
        <taxon>Gammaproteobacteria</taxon>
        <taxon>Enterobacterales</taxon>
        <taxon>Enterobacteriaceae</taxon>
        <taxon>Escherichia</taxon>
    </lineage>
</organism>
<accession>B7NAF4</accession>
<dbReference type="KEGG" id="eum:ECUMN_0998"/>
<keyword evidence="1" id="KW-0472">Membrane</keyword>
<keyword evidence="1" id="KW-0812">Transmembrane</keyword>
<sequence>MDIKMDILEKGKLLLFVLFIMPGFISMRVYRLFHPSADSDTSKILIDVVSYSCINYSFLLIPIYLIEDNDIFLTNPILYYLFYFCVLIVIPVLLPIFLIFIRNCEMVKRFLPHPIGRSWDYFFSTRQCCWVLVTLKNGKKYGGYYGSASFASSSPEPEQIYLEKHWALDDNSDFDHELTDTLGIIILTNEIESVEFIKVHNSNPNKGEAENG</sequence>
<proteinExistence type="predicted"/>
<name>B7NAF4_ECOLU</name>
<evidence type="ECO:0000313" key="2">
    <source>
        <dbReference type="EMBL" id="CAR12207.1"/>
    </source>
</evidence>
<feature type="transmembrane region" description="Helical" evidence="1">
    <location>
        <begin position="45"/>
        <end position="65"/>
    </location>
</feature>
<keyword evidence="1" id="KW-1133">Transmembrane helix</keyword>